<evidence type="ECO:0000313" key="2">
    <source>
        <dbReference type="Proteomes" id="UP001182355"/>
    </source>
</evidence>
<organism evidence="1 2">
    <name type="scientific">Yersinia enterocolitica</name>
    <dbReference type="NCBI Taxonomy" id="630"/>
    <lineage>
        <taxon>Bacteria</taxon>
        <taxon>Pseudomonadati</taxon>
        <taxon>Pseudomonadota</taxon>
        <taxon>Gammaproteobacteria</taxon>
        <taxon>Enterobacterales</taxon>
        <taxon>Yersiniaceae</taxon>
        <taxon>Yersinia</taxon>
    </lineage>
</organism>
<dbReference type="AlphaFoldDB" id="A0AAD2V3C5"/>
<reference evidence="1" key="1">
    <citation type="submission" date="2023-02" db="EMBL/GenBank/DDBJ databases">
        <authorList>
            <person name="Ashton P.M."/>
            <person name="Dallman T."/>
            <person name="Nair S."/>
            <person name="De Pinna E."/>
            <person name="Peters T."/>
            <person name="Grant K."/>
        </authorList>
    </citation>
    <scope>NUCLEOTIDE SEQUENCE</scope>
    <source>
        <strain evidence="1">01103883</strain>
    </source>
</reference>
<name>A0AAD2V3C5_YEREN</name>
<comment type="caution">
    <text evidence="1">The sequence shown here is derived from an EMBL/GenBank/DDBJ whole genome shotgun (WGS) entry which is preliminary data.</text>
</comment>
<protein>
    <recommendedName>
        <fullName evidence="3">Phage-like protein</fullName>
    </recommendedName>
</protein>
<sequence>MNEKPILFNSEMVQAILSGRKTQTRRIMKAQPSEHFHPQTIHGAMDFTAHWYTPGVIDKDGYLQPARKDVFGVADEDEGYACPLGAVGDQLWVRETFALLGNEDGVCVDWQDNMVKGDEQAAARIYKASCEQKHGDYGLYSIPDSAYWKPDTTNMKYEGTWRPSIHMPRWASRINLLITGVRVERLNDISEQDAISEGLECYVDDGVPYYGPFNNGDCRPDVVFRGLWDSIYGQKEGENWQANPWVWVIEFERMEAK</sequence>
<proteinExistence type="predicted"/>
<evidence type="ECO:0000313" key="1">
    <source>
        <dbReference type="EMBL" id="ELI8104576.1"/>
    </source>
</evidence>
<dbReference type="EMBL" id="ABNAVX010000052">
    <property type="protein sequence ID" value="ELI8104576.1"/>
    <property type="molecule type" value="Genomic_DNA"/>
</dbReference>
<gene>
    <name evidence="1" type="ORF">RSF11_004354</name>
</gene>
<accession>A0AAD2V3C5</accession>
<dbReference type="Proteomes" id="UP001182355">
    <property type="component" value="Unassembled WGS sequence"/>
</dbReference>
<evidence type="ECO:0008006" key="3">
    <source>
        <dbReference type="Google" id="ProtNLM"/>
    </source>
</evidence>